<dbReference type="EMBL" id="QTSX02007171">
    <property type="protein sequence ID" value="KAJ9050137.1"/>
    <property type="molecule type" value="Genomic_DNA"/>
</dbReference>
<comment type="caution">
    <text evidence="1">The sequence shown here is derived from an EMBL/GenBank/DDBJ whole genome shotgun (WGS) entry which is preliminary data.</text>
</comment>
<reference evidence="1" key="1">
    <citation type="submission" date="2022-04" db="EMBL/GenBank/DDBJ databases">
        <title>Genome of the entomopathogenic fungus Entomophthora muscae.</title>
        <authorList>
            <person name="Elya C."/>
            <person name="Lovett B.R."/>
            <person name="Lee E."/>
            <person name="Macias A.M."/>
            <person name="Hajek A.E."/>
            <person name="De Bivort B.L."/>
            <person name="Kasson M.T."/>
            <person name="De Fine Licht H.H."/>
            <person name="Stajich J.E."/>
        </authorList>
    </citation>
    <scope>NUCLEOTIDE SEQUENCE</scope>
    <source>
        <strain evidence="1">Berkeley</strain>
    </source>
</reference>
<proteinExistence type="predicted"/>
<sequence>MSSKIQIYVAEARGLTNMDGLLGKNDAYAILRVGKQKHKTNILANAGKNPKWEQTFDFDACQTDEVIVDVYDYDNIKDDLIGSVKVPLSQVMSAGQIESWYALSRGAKNGGEILLKITCV</sequence>
<evidence type="ECO:0000313" key="2">
    <source>
        <dbReference type="Proteomes" id="UP001165960"/>
    </source>
</evidence>
<gene>
    <name evidence="1" type="primary">Esyt2</name>
    <name evidence="1" type="ORF">DSO57_1017131</name>
</gene>
<name>A0ACC2RJ57_9FUNG</name>
<evidence type="ECO:0000313" key="1">
    <source>
        <dbReference type="EMBL" id="KAJ9050137.1"/>
    </source>
</evidence>
<dbReference type="Proteomes" id="UP001165960">
    <property type="component" value="Unassembled WGS sequence"/>
</dbReference>
<organism evidence="1 2">
    <name type="scientific">Entomophthora muscae</name>
    <dbReference type="NCBI Taxonomy" id="34485"/>
    <lineage>
        <taxon>Eukaryota</taxon>
        <taxon>Fungi</taxon>
        <taxon>Fungi incertae sedis</taxon>
        <taxon>Zoopagomycota</taxon>
        <taxon>Entomophthoromycotina</taxon>
        <taxon>Entomophthoromycetes</taxon>
        <taxon>Entomophthorales</taxon>
        <taxon>Entomophthoraceae</taxon>
        <taxon>Entomophthora</taxon>
    </lineage>
</organism>
<keyword evidence="2" id="KW-1185">Reference proteome</keyword>
<accession>A0ACC2RJ57</accession>
<protein>
    <submittedName>
        <fullName evidence="1">Extended synaptotagmin-2</fullName>
    </submittedName>
</protein>